<feature type="region of interest" description="Disordered" evidence="1">
    <location>
        <begin position="1"/>
        <end position="100"/>
    </location>
</feature>
<feature type="compositionally biased region" description="Basic and acidic residues" evidence="1">
    <location>
        <begin position="48"/>
        <end position="64"/>
    </location>
</feature>
<evidence type="ECO:0000313" key="2">
    <source>
        <dbReference type="EMBL" id="KAJ5346199.1"/>
    </source>
</evidence>
<accession>A0A9W9QWJ9</accession>
<reference evidence="2" key="1">
    <citation type="submission" date="2022-12" db="EMBL/GenBank/DDBJ databases">
        <authorList>
            <person name="Petersen C."/>
        </authorList>
    </citation>
    <scope>NUCLEOTIDE SEQUENCE</scope>
    <source>
        <strain evidence="2">IBT 35673</strain>
    </source>
</reference>
<protein>
    <submittedName>
        <fullName evidence="2">Uncharacterized protein</fullName>
    </submittedName>
</protein>
<dbReference type="Proteomes" id="UP001147695">
    <property type="component" value="Unassembled WGS sequence"/>
</dbReference>
<gene>
    <name evidence="2" type="ORF">N7452_004203</name>
</gene>
<organism evidence="2 3">
    <name type="scientific">Penicillium brevicompactum</name>
    <dbReference type="NCBI Taxonomy" id="5074"/>
    <lineage>
        <taxon>Eukaryota</taxon>
        <taxon>Fungi</taxon>
        <taxon>Dikarya</taxon>
        <taxon>Ascomycota</taxon>
        <taxon>Pezizomycotina</taxon>
        <taxon>Eurotiomycetes</taxon>
        <taxon>Eurotiomycetidae</taxon>
        <taxon>Eurotiales</taxon>
        <taxon>Aspergillaceae</taxon>
        <taxon>Penicillium</taxon>
    </lineage>
</organism>
<evidence type="ECO:0000256" key="1">
    <source>
        <dbReference type="SAM" id="MobiDB-lite"/>
    </source>
</evidence>
<sequence length="142" mass="16736">MMADSMPDVELHSSSDVLKNSVNPPYADSTQTNADPDPAAGSNQRQPKSMEERFTAKPERKYSSEESTESPITRRRRDKRKEKRGRKRRNRAQQLNEYNGRLVARHMHDEIRIQDLKRQIKLRWLQDVEFLARRLHSRAHSV</sequence>
<feature type="compositionally biased region" description="Basic residues" evidence="1">
    <location>
        <begin position="73"/>
        <end position="91"/>
    </location>
</feature>
<feature type="compositionally biased region" description="Polar residues" evidence="1">
    <location>
        <begin position="12"/>
        <end position="34"/>
    </location>
</feature>
<proteinExistence type="predicted"/>
<evidence type="ECO:0000313" key="3">
    <source>
        <dbReference type="Proteomes" id="UP001147695"/>
    </source>
</evidence>
<reference evidence="2" key="2">
    <citation type="journal article" date="2023" name="IMA Fungus">
        <title>Comparative genomic study of the Penicillium genus elucidates a diverse pangenome and 15 lateral gene transfer events.</title>
        <authorList>
            <person name="Petersen C."/>
            <person name="Sorensen T."/>
            <person name="Nielsen M.R."/>
            <person name="Sondergaard T.E."/>
            <person name="Sorensen J.L."/>
            <person name="Fitzpatrick D.A."/>
            <person name="Frisvad J.C."/>
            <person name="Nielsen K.L."/>
        </authorList>
    </citation>
    <scope>NUCLEOTIDE SEQUENCE</scope>
    <source>
        <strain evidence="2">IBT 35673</strain>
    </source>
</reference>
<dbReference type="EMBL" id="JAPZBQ010000002">
    <property type="protein sequence ID" value="KAJ5346199.1"/>
    <property type="molecule type" value="Genomic_DNA"/>
</dbReference>
<name>A0A9W9QWJ9_PENBR</name>
<comment type="caution">
    <text evidence="2">The sequence shown here is derived from an EMBL/GenBank/DDBJ whole genome shotgun (WGS) entry which is preliminary data.</text>
</comment>
<dbReference type="AlphaFoldDB" id="A0A9W9QWJ9"/>